<evidence type="ECO:0000256" key="8">
    <source>
        <dbReference type="ARBA" id="ARBA00023170"/>
    </source>
</evidence>
<keyword evidence="9" id="KW-0325">Glycoprotein</keyword>
<feature type="chain" id="PRO_5034050200" description="G-protein coupled receptors family 3 profile domain-containing protein" evidence="12">
    <location>
        <begin position="24"/>
        <end position="761"/>
    </location>
</feature>
<dbReference type="Gene3D" id="3.40.50.2300">
    <property type="match status" value="4"/>
</dbReference>
<dbReference type="FunFam" id="3.40.50.2300:FF:000024">
    <property type="entry name" value="Vomeronasal 2, receptor 73"/>
    <property type="match status" value="1"/>
</dbReference>
<dbReference type="Pfam" id="PF01094">
    <property type="entry name" value="ANF_receptor"/>
    <property type="match status" value="1"/>
</dbReference>
<evidence type="ECO:0000256" key="9">
    <source>
        <dbReference type="ARBA" id="ARBA00023180"/>
    </source>
</evidence>
<dbReference type="InterPro" id="IPR011500">
    <property type="entry name" value="GPCR_3_9-Cys_dom"/>
</dbReference>
<dbReference type="PRINTS" id="PR01535">
    <property type="entry name" value="VOMERONASL2R"/>
</dbReference>
<protein>
    <recommendedName>
        <fullName evidence="13">G-protein coupled receptors family 3 profile domain-containing protein</fullName>
    </recommendedName>
</protein>
<dbReference type="PRINTS" id="PR00248">
    <property type="entry name" value="GPCRMGR"/>
</dbReference>
<evidence type="ECO:0000256" key="2">
    <source>
        <dbReference type="ARBA" id="ARBA00022475"/>
    </source>
</evidence>
<feature type="transmembrane region" description="Helical" evidence="11">
    <location>
        <begin position="707"/>
        <end position="728"/>
    </location>
</feature>
<reference evidence="14" key="1">
    <citation type="submission" date="2023-09" db="UniProtKB">
        <authorList>
            <consortium name="Ensembl"/>
        </authorList>
    </citation>
    <scope>IDENTIFICATION</scope>
</reference>
<keyword evidence="5 11" id="KW-1133">Transmembrane helix</keyword>
<keyword evidence="4 12" id="KW-0732">Signal</keyword>
<evidence type="ECO:0000256" key="12">
    <source>
        <dbReference type="SAM" id="SignalP"/>
    </source>
</evidence>
<feature type="transmembrane region" description="Helical" evidence="11">
    <location>
        <begin position="617"/>
        <end position="640"/>
    </location>
</feature>
<dbReference type="InterPro" id="IPR017978">
    <property type="entry name" value="GPCR_3_C"/>
</dbReference>
<comment type="subcellular location">
    <subcellularLocation>
        <location evidence="1">Cell membrane</location>
        <topology evidence="1">Multi-pass membrane protein</topology>
    </subcellularLocation>
</comment>
<evidence type="ECO:0000256" key="3">
    <source>
        <dbReference type="ARBA" id="ARBA00022692"/>
    </source>
</evidence>
<dbReference type="CDD" id="cd06365">
    <property type="entry name" value="PBP1_pheromone_receptor"/>
    <property type="match status" value="1"/>
</dbReference>
<dbReference type="GO" id="GO:0005886">
    <property type="term" value="C:plasma membrane"/>
    <property type="evidence" value="ECO:0007669"/>
    <property type="project" value="UniProtKB-SubCell"/>
</dbReference>
<dbReference type="InterPro" id="IPR028082">
    <property type="entry name" value="Peripla_BP_I"/>
</dbReference>
<evidence type="ECO:0000256" key="1">
    <source>
        <dbReference type="ARBA" id="ARBA00004651"/>
    </source>
</evidence>
<keyword evidence="3 11" id="KW-0812">Transmembrane</keyword>
<dbReference type="SUPFAM" id="SSF53822">
    <property type="entry name" value="Periplasmic binding protein-like I"/>
    <property type="match status" value="1"/>
</dbReference>
<sequence>MILRFGLLMEAVSSCIILSGALSCLSNSSSIFTLISISSSSSERLSSACSSLLELKQWSLFRLSLRNYQFVLAMDFAIEEINKNPLLLQNMSLGFDIYNVLHTERRTLEPPFFWLFLSDKVIPNYNCRRESKSVAALTGPSWVISANTRTLLQLYKIPQLTFGSFDPILSDHDKFTSLYQMAPKETSLVLGMISLMLHFRWTWVGLFISEDHRGFQMLSDLREEMDKHRICVAFVEMIPVSTVSFFPKTWSKHHQIIKSSANVIILYGDSDFLEVLMNTLSEILMTDSFLGQLIFSHHHGDISGFRNFIQSANPSKYPDDFYLVSLFLVFLNCSFSESQCGTYNKCPHNASLTWLPGNHFETAMSEESYNIYNAVYAVAHTLHEMLLHQIQMQTVGNGKWMVFSPSQVKTFSLEGEQVILDEKRKLEAEYDILNFWKFPEGLRHEVKVGKFSPYGLHGQQLSLHEDLIEWNSRTLENPHSVCSESCGPGFRNSPQQGKSPCCFDCIPCPDNEISNGTGNCCSWAFIKHRDTPIVKANNRALTYILLISLTFCFLCSLLFIGHPTMATCILQQTTFGIVFTVVTSTVMAKTLTVILAFNVTSPGKRMRWLLVSRTPNYLIPICTLIQLTACGIWLGTSPPFIDTDTNSEHGHIIIVCNKGSVVAFYCILGYLIFLAFGSFTFLTFSMLVFCSVWVTFLPVYHSTKGRVMVAVEVFSILASSAGILGFIFGPKCYIILLRPERNTLYGFRNKTHSMHNEASEG</sequence>
<dbReference type="CDD" id="cd15283">
    <property type="entry name" value="7tmC_V2R_pheromone"/>
    <property type="match status" value="1"/>
</dbReference>
<evidence type="ECO:0000256" key="11">
    <source>
        <dbReference type="SAM" id="Phobius"/>
    </source>
</evidence>
<dbReference type="PANTHER" id="PTHR24061:SF545">
    <property type="entry name" value="VOMERONASAL 2, RECEPTOR 118-RELATED"/>
    <property type="match status" value="1"/>
</dbReference>
<dbReference type="PANTHER" id="PTHR24061">
    <property type="entry name" value="CALCIUM-SENSING RECEPTOR-RELATED"/>
    <property type="match status" value="1"/>
</dbReference>
<evidence type="ECO:0000256" key="6">
    <source>
        <dbReference type="ARBA" id="ARBA00023040"/>
    </source>
</evidence>
<feature type="transmembrane region" description="Helical" evidence="11">
    <location>
        <begin position="652"/>
        <end position="673"/>
    </location>
</feature>
<dbReference type="InterPro" id="IPR004073">
    <property type="entry name" value="GPCR_3_vmron_rcpt_2"/>
</dbReference>
<keyword evidence="10" id="KW-0807">Transducer</keyword>
<dbReference type="InterPro" id="IPR038550">
    <property type="entry name" value="GPCR_3_9-Cys_sf"/>
</dbReference>
<evidence type="ECO:0000256" key="10">
    <source>
        <dbReference type="ARBA" id="ARBA00023224"/>
    </source>
</evidence>
<evidence type="ECO:0000313" key="14">
    <source>
        <dbReference type="Ensembl" id="ENSCCNP00000003922.1"/>
    </source>
</evidence>
<feature type="transmembrane region" description="Helical" evidence="11">
    <location>
        <begin position="573"/>
        <end position="597"/>
    </location>
</feature>
<dbReference type="PROSITE" id="PS51257">
    <property type="entry name" value="PROKAR_LIPOPROTEIN"/>
    <property type="match status" value="1"/>
</dbReference>
<keyword evidence="8" id="KW-0675">Receptor</keyword>
<dbReference type="Gene3D" id="2.10.50.30">
    <property type="entry name" value="GPCR, family 3, nine cysteines domain"/>
    <property type="match status" value="1"/>
</dbReference>
<feature type="signal peptide" evidence="12">
    <location>
        <begin position="1"/>
        <end position="23"/>
    </location>
</feature>
<proteinExistence type="predicted"/>
<keyword evidence="7 11" id="KW-0472">Membrane</keyword>
<dbReference type="Pfam" id="PF00003">
    <property type="entry name" value="7tm_3"/>
    <property type="match status" value="1"/>
</dbReference>
<dbReference type="InterPro" id="IPR001828">
    <property type="entry name" value="ANF_lig-bd_rcpt"/>
</dbReference>
<evidence type="ECO:0000256" key="7">
    <source>
        <dbReference type="ARBA" id="ARBA00023136"/>
    </source>
</evidence>
<dbReference type="AlphaFoldDB" id="A0A8C0W0W0"/>
<evidence type="ECO:0000259" key="13">
    <source>
        <dbReference type="PROSITE" id="PS50259"/>
    </source>
</evidence>
<keyword evidence="2" id="KW-1003">Cell membrane</keyword>
<evidence type="ECO:0000256" key="4">
    <source>
        <dbReference type="ARBA" id="ARBA00022729"/>
    </source>
</evidence>
<accession>A0A8C0W0W0</accession>
<dbReference type="Ensembl" id="ENSCCNT00000005134.1">
    <property type="protein sequence ID" value="ENSCCNP00000003922.1"/>
    <property type="gene ID" value="ENSCCNG00000004134.1"/>
</dbReference>
<feature type="transmembrane region" description="Helical" evidence="11">
    <location>
        <begin position="679"/>
        <end position="700"/>
    </location>
</feature>
<evidence type="ECO:0000256" key="5">
    <source>
        <dbReference type="ARBA" id="ARBA00022989"/>
    </source>
</evidence>
<feature type="domain" description="G-protein coupled receptors family 3 profile" evidence="13">
    <location>
        <begin position="525"/>
        <end position="751"/>
    </location>
</feature>
<organism evidence="14">
    <name type="scientific">Castor canadensis</name>
    <name type="common">American beaver</name>
    <dbReference type="NCBI Taxonomy" id="51338"/>
    <lineage>
        <taxon>Eukaryota</taxon>
        <taxon>Metazoa</taxon>
        <taxon>Chordata</taxon>
        <taxon>Craniata</taxon>
        <taxon>Vertebrata</taxon>
        <taxon>Euteleostomi</taxon>
        <taxon>Mammalia</taxon>
        <taxon>Eutheria</taxon>
        <taxon>Euarchontoglires</taxon>
        <taxon>Glires</taxon>
        <taxon>Rodentia</taxon>
        <taxon>Castorimorpha</taxon>
        <taxon>Castoridae</taxon>
        <taxon>Castor</taxon>
    </lineage>
</organism>
<name>A0A8C0W0W0_CASCN</name>
<dbReference type="GO" id="GO:0004930">
    <property type="term" value="F:G protein-coupled receptor activity"/>
    <property type="evidence" value="ECO:0007669"/>
    <property type="project" value="UniProtKB-KW"/>
</dbReference>
<dbReference type="InterPro" id="IPR000337">
    <property type="entry name" value="GPCR_3"/>
</dbReference>
<dbReference type="Pfam" id="PF07562">
    <property type="entry name" value="NCD3G"/>
    <property type="match status" value="1"/>
</dbReference>
<keyword evidence="6" id="KW-0297">G-protein coupled receptor</keyword>
<feature type="transmembrane region" description="Helical" evidence="11">
    <location>
        <begin position="540"/>
        <end position="561"/>
    </location>
</feature>
<dbReference type="PROSITE" id="PS50259">
    <property type="entry name" value="G_PROTEIN_RECEP_F3_4"/>
    <property type="match status" value="1"/>
</dbReference>
<dbReference type="InterPro" id="IPR000068">
    <property type="entry name" value="GPCR_3_Ca_sens_rcpt-rel"/>
</dbReference>